<dbReference type="Gene3D" id="3.30.70.1030">
    <property type="entry name" value="Apc35880, domain 1"/>
    <property type="match status" value="2"/>
</dbReference>
<dbReference type="Proteomes" id="UP000009374">
    <property type="component" value="Unassembled WGS sequence"/>
</dbReference>
<dbReference type="Gene3D" id="1.10.8.550">
    <property type="entry name" value="Proto-chlorophyllide reductase 57 kD subunit B"/>
    <property type="match status" value="1"/>
</dbReference>
<evidence type="ECO:0000259" key="5">
    <source>
        <dbReference type="Pfam" id="PF08369"/>
    </source>
</evidence>
<evidence type="ECO:0000256" key="1">
    <source>
        <dbReference type="ARBA" id="ARBA00022617"/>
    </source>
</evidence>
<dbReference type="GO" id="GO:0046872">
    <property type="term" value="F:metal ion binding"/>
    <property type="evidence" value="ECO:0007669"/>
    <property type="project" value="UniProtKB-KW"/>
</dbReference>
<sequence length="334" mass="36631">MAADEMKDQEGDRIPWTDDAQALLKKVPFFIRKNVEKEAEDFARSHGMSKVEASVIVRIKASKAGEGGEPSSDHNPSPAQSAPASPPPTTTSEALSSPAPEMVRSPDSRSSQPASGGGLREFASFVVLRVDPEWRKVHPAEVGHGKKEFSDVIRNFDSMLASSTYSLVGLSGIGDILLWRVGTNISLLQEMTGKLLSTYLGRYLTVEKSFLGLLGGGASRTPFSPRSSRFIHLRPVIRTKDWHLQVDYVREGIERERKAVIDRFQAVRVTMASSFGLDESDVLMIMESDDAESIVDLNQALQETQENRYLHTSCRGITGVSRPLGEVLDMLGGV</sequence>
<dbReference type="InterPro" id="IPR013580">
    <property type="entry name" value="LI-POR_suB-like_C"/>
</dbReference>
<keyword evidence="2" id="KW-0479">Metal-binding</keyword>
<dbReference type="GO" id="GO:0020037">
    <property type="term" value="F:heme binding"/>
    <property type="evidence" value="ECO:0007669"/>
    <property type="project" value="InterPro"/>
</dbReference>
<evidence type="ECO:0000313" key="6">
    <source>
        <dbReference type="EMBL" id="EES51411.1"/>
    </source>
</evidence>
<organism evidence="6 7">
    <name type="scientific">Leptospirillum ferrodiazotrophum</name>
    <dbReference type="NCBI Taxonomy" id="412449"/>
    <lineage>
        <taxon>Bacteria</taxon>
        <taxon>Pseudomonadati</taxon>
        <taxon>Nitrospirota</taxon>
        <taxon>Nitrospiria</taxon>
        <taxon>Nitrospirales</taxon>
        <taxon>Nitrospiraceae</taxon>
        <taxon>Leptospirillum</taxon>
    </lineage>
</organism>
<evidence type="ECO:0000256" key="4">
    <source>
        <dbReference type="SAM" id="MobiDB-lite"/>
    </source>
</evidence>
<dbReference type="InterPro" id="IPR010644">
    <property type="entry name" value="ChdC/CLD"/>
</dbReference>
<dbReference type="InterPro" id="IPR011008">
    <property type="entry name" value="Dimeric_a/b-barrel"/>
</dbReference>
<dbReference type="GO" id="GO:0015995">
    <property type="term" value="P:chlorophyll biosynthetic process"/>
    <property type="evidence" value="ECO:0007669"/>
    <property type="project" value="InterPro"/>
</dbReference>
<reference evidence="6 7" key="1">
    <citation type="journal article" date="2009" name="Appl. Environ. Microbiol.">
        <title>Community genomic and proteomic analyses of chemoautotrophic iron-oxidizing "Leptospirillum rubarum" (Group II) and "Leptospirillum ferrodiazotrophum" (Group III) bacteria in acid mine drainage biofilms.</title>
        <authorList>
            <person name="Goltsman D.S."/>
            <person name="Denef V.J."/>
            <person name="Singer S.W."/>
            <person name="VerBerkmoes N.C."/>
            <person name="Lefsrud M."/>
            <person name="Mueller R.S."/>
            <person name="Dick G.J."/>
            <person name="Sun C.L."/>
            <person name="Wheeler K.E."/>
            <person name="Zemla A."/>
            <person name="Baker B.J."/>
            <person name="Hauser L."/>
            <person name="Land M."/>
            <person name="Shah M.B."/>
            <person name="Thelen M.P."/>
            <person name="Hettich R.L."/>
            <person name="Banfield J.F."/>
        </authorList>
    </citation>
    <scope>NUCLEOTIDE SEQUENCE [LARGE SCALE GENOMIC DNA]</scope>
</reference>
<proteinExistence type="predicted"/>
<accession>C6I152</accession>
<protein>
    <recommendedName>
        <fullName evidence="5">Light-independent protochlorophyllide reductase subunit B-like C-terminal domain-containing protein</fullName>
    </recommendedName>
</protein>
<evidence type="ECO:0000256" key="2">
    <source>
        <dbReference type="ARBA" id="ARBA00022723"/>
    </source>
</evidence>
<name>C6I152_9BACT</name>
<feature type="region of interest" description="Disordered" evidence="4">
    <location>
        <begin position="61"/>
        <end position="117"/>
    </location>
</feature>
<dbReference type="InterPro" id="IPR042298">
    <property type="entry name" value="P-CP_red_C"/>
</dbReference>
<keyword evidence="1" id="KW-0349">Heme</keyword>
<evidence type="ECO:0000256" key="3">
    <source>
        <dbReference type="ARBA" id="ARBA00023004"/>
    </source>
</evidence>
<dbReference type="PANTHER" id="PTHR36843">
    <property type="entry name" value="HEME-DEPENDENT PEROXIDASE YWFI-RELATED"/>
    <property type="match status" value="1"/>
</dbReference>
<feature type="compositionally biased region" description="Low complexity" evidence="4">
    <location>
        <begin position="90"/>
        <end position="100"/>
    </location>
</feature>
<keyword evidence="7" id="KW-1185">Reference proteome</keyword>
<feature type="domain" description="Light-independent protochlorophyllide reductase subunit B-like C-terminal" evidence="5">
    <location>
        <begin position="16"/>
        <end position="56"/>
    </location>
</feature>
<keyword evidence="3" id="KW-0408">Iron</keyword>
<dbReference type="Pfam" id="PF06778">
    <property type="entry name" value="Chlor_dismutase"/>
    <property type="match status" value="1"/>
</dbReference>
<dbReference type="GO" id="GO:0016491">
    <property type="term" value="F:oxidoreductase activity"/>
    <property type="evidence" value="ECO:0007669"/>
    <property type="project" value="InterPro"/>
</dbReference>
<dbReference type="SUPFAM" id="SSF54909">
    <property type="entry name" value="Dimeric alpha+beta barrel"/>
    <property type="match status" value="1"/>
</dbReference>
<dbReference type="GO" id="GO:0015979">
    <property type="term" value="P:photosynthesis"/>
    <property type="evidence" value="ECO:0007669"/>
    <property type="project" value="InterPro"/>
</dbReference>
<dbReference type="AlphaFoldDB" id="C6I152"/>
<evidence type="ECO:0000313" key="7">
    <source>
        <dbReference type="Proteomes" id="UP000009374"/>
    </source>
</evidence>
<dbReference type="Pfam" id="PF08369">
    <property type="entry name" value="PCP_red"/>
    <property type="match status" value="1"/>
</dbReference>
<dbReference type="PANTHER" id="PTHR36843:SF1">
    <property type="entry name" value="COPROHEME DECARBOXYLASE"/>
    <property type="match status" value="1"/>
</dbReference>
<gene>
    <name evidence="6" type="ORF">UBAL3_96270005</name>
</gene>
<dbReference type="EMBL" id="GG693891">
    <property type="protein sequence ID" value="EES51411.1"/>
    <property type="molecule type" value="Genomic_DNA"/>
</dbReference>